<geneLocation type="plasmid" evidence="1 2">
    <name>p1</name>
</geneLocation>
<accession>A0A895XU44</accession>
<protein>
    <submittedName>
        <fullName evidence="1">CopG family transcriptional regulator</fullName>
    </submittedName>
</protein>
<name>A0A895XU44_9ACTN</name>
<gene>
    <name evidence="1" type="ORF">JQS30_16950</name>
</gene>
<keyword evidence="2" id="KW-1185">Reference proteome</keyword>
<dbReference type="AlphaFoldDB" id="A0A895XU44"/>
<proteinExistence type="predicted"/>
<evidence type="ECO:0000313" key="2">
    <source>
        <dbReference type="Proteomes" id="UP000662939"/>
    </source>
</evidence>
<organism evidence="1 2">
    <name type="scientific">Natronoglycomyces albus</name>
    <dbReference type="NCBI Taxonomy" id="2811108"/>
    <lineage>
        <taxon>Bacteria</taxon>
        <taxon>Bacillati</taxon>
        <taxon>Actinomycetota</taxon>
        <taxon>Actinomycetes</taxon>
        <taxon>Glycomycetales</taxon>
        <taxon>Glycomycetaceae</taxon>
        <taxon>Natronoglycomyces</taxon>
    </lineage>
</organism>
<keyword evidence="1" id="KW-0614">Plasmid</keyword>
<dbReference type="KEGG" id="nav:JQS30_16950"/>
<dbReference type="EMBL" id="CP070498">
    <property type="protein sequence ID" value="QSB07192.1"/>
    <property type="molecule type" value="Genomic_DNA"/>
</dbReference>
<dbReference type="RefSeq" id="WP_213173187.1">
    <property type="nucleotide sequence ID" value="NZ_CP070498.1"/>
</dbReference>
<dbReference type="Proteomes" id="UP000662939">
    <property type="component" value="Plasmid p1"/>
</dbReference>
<evidence type="ECO:0000313" key="1">
    <source>
        <dbReference type="EMBL" id="QSB07192.1"/>
    </source>
</evidence>
<reference evidence="1" key="1">
    <citation type="submission" date="2021-02" db="EMBL/GenBank/DDBJ databases">
        <title>Natronoglycomyces albus gen. nov., sp. nov, a haloalkaliphilic actinobacterium from a soda solonchak soil.</title>
        <authorList>
            <person name="Sorokin D.Y."/>
            <person name="Khijniak T.V."/>
            <person name="Zakharycheva A.P."/>
            <person name="Boueva O.V."/>
            <person name="Ariskina E.V."/>
            <person name="Hahnke R.L."/>
            <person name="Bunk B."/>
            <person name="Sproer C."/>
            <person name="Schumann P."/>
            <person name="Evtushenko L.I."/>
            <person name="Kublanov I.V."/>
        </authorList>
    </citation>
    <scope>NUCLEOTIDE SEQUENCE</scope>
    <source>
        <strain evidence="1">DSM 106290</strain>
        <plasmid evidence="1">p1</plasmid>
    </source>
</reference>
<sequence>MSPRVGPGRPTIGPRIQAKVSPELSAAIDTYAAAQGLSVSEAIRALLTAGLASNQSPTDEDLYALFPEADTENLWDLVEAEAKMDLSGEYCYNGLVWAHGTCQLRGRWAYWSEQPGTQPYTLTASREEAVQLYRRAVIDASTMWQPQLGETMWMDCIDEDIVEQLAHQRIIPLGTISYTAATEAADQT</sequence>
<dbReference type="GO" id="GO:0006355">
    <property type="term" value="P:regulation of DNA-templated transcription"/>
    <property type="evidence" value="ECO:0007669"/>
    <property type="project" value="InterPro"/>
</dbReference>